<feature type="chain" id="PRO_5040765186" description="Inhibitor I9 domain-containing protein" evidence="1">
    <location>
        <begin position="22"/>
        <end position="105"/>
    </location>
</feature>
<name>A0A9W8JIR6_9AGAR</name>
<dbReference type="SUPFAM" id="SSF54897">
    <property type="entry name" value="Protease propeptides/inhibitors"/>
    <property type="match status" value="1"/>
</dbReference>
<gene>
    <name evidence="2" type="ORF">H1R20_g1877</name>
</gene>
<dbReference type="AlphaFoldDB" id="A0A9W8JIR6"/>
<evidence type="ECO:0008006" key="4">
    <source>
        <dbReference type="Google" id="ProtNLM"/>
    </source>
</evidence>
<organism evidence="2 3">
    <name type="scientific">Candolleomyces eurysporus</name>
    <dbReference type="NCBI Taxonomy" id="2828524"/>
    <lineage>
        <taxon>Eukaryota</taxon>
        <taxon>Fungi</taxon>
        <taxon>Dikarya</taxon>
        <taxon>Basidiomycota</taxon>
        <taxon>Agaricomycotina</taxon>
        <taxon>Agaricomycetes</taxon>
        <taxon>Agaricomycetidae</taxon>
        <taxon>Agaricales</taxon>
        <taxon>Agaricineae</taxon>
        <taxon>Psathyrellaceae</taxon>
        <taxon>Candolleomyces</taxon>
    </lineage>
</organism>
<keyword evidence="1" id="KW-0732">Signal</keyword>
<proteinExistence type="predicted"/>
<dbReference type="OrthoDB" id="19448at2759"/>
<dbReference type="Proteomes" id="UP001140091">
    <property type="component" value="Unassembled WGS sequence"/>
</dbReference>
<dbReference type="Gene3D" id="3.30.70.80">
    <property type="entry name" value="Peptidase S8 propeptide/proteinase inhibitor I9"/>
    <property type="match status" value="1"/>
</dbReference>
<reference evidence="2" key="1">
    <citation type="submission" date="2022-06" db="EMBL/GenBank/DDBJ databases">
        <title>Genome Sequence of Candolleomyces eurysporus.</title>
        <authorList>
            <person name="Buettner E."/>
        </authorList>
    </citation>
    <scope>NUCLEOTIDE SEQUENCE</scope>
    <source>
        <strain evidence="2">VTCC 930004</strain>
    </source>
</reference>
<protein>
    <recommendedName>
        <fullName evidence="4">Inhibitor I9 domain-containing protein</fullName>
    </recommendedName>
</protein>
<dbReference type="EMBL" id="JANBPK010000692">
    <property type="protein sequence ID" value="KAJ2935217.1"/>
    <property type="molecule type" value="Genomic_DNA"/>
</dbReference>
<evidence type="ECO:0000313" key="3">
    <source>
        <dbReference type="Proteomes" id="UP001140091"/>
    </source>
</evidence>
<feature type="non-terminal residue" evidence="2">
    <location>
        <position position="1"/>
    </location>
</feature>
<keyword evidence="3" id="KW-1185">Reference proteome</keyword>
<comment type="caution">
    <text evidence="2">The sequence shown here is derived from an EMBL/GenBank/DDBJ whole genome shotgun (WGS) entry which is preliminary data.</text>
</comment>
<dbReference type="InterPro" id="IPR037045">
    <property type="entry name" value="S8pro/Inhibitor_I9_sf"/>
</dbReference>
<sequence length="105" mass="11384">MRFFNSLVALLSVSLAGVVLSSPTSLKSVETFQGETTGKYIVKFKAGVSRKKWVNRLKSAPSAVEWDLINGIAAVVDEDELNELRASGDVESIAEDGIMHAWATQ</sequence>
<feature type="signal peptide" evidence="1">
    <location>
        <begin position="1"/>
        <end position="21"/>
    </location>
</feature>
<evidence type="ECO:0000256" key="1">
    <source>
        <dbReference type="SAM" id="SignalP"/>
    </source>
</evidence>
<evidence type="ECO:0000313" key="2">
    <source>
        <dbReference type="EMBL" id="KAJ2935217.1"/>
    </source>
</evidence>
<accession>A0A9W8JIR6</accession>